<dbReference type="Proteomes" id="UP000050280">
    <property type="component" value="Unassembled WGS sequence"/>
</dbReference>
<dbReference type="EMBL" id="LDJX01000007">
    <property type="protein sequence ID" value="KPM30695.1"/>
    <property type="molecule type" value="Genomic_DNA"/>
</dbReference>
<protein>
    <submittedName>
        <fullName evidence="1">Uncharacterized protein</fullName>
    </submittedName>
</protein>
<organism evidence="1 2">
    <name type="scientific">Croceitalea dokdonensis DOKDO 023</name>
    <dbReference type="NCBI Taxonomy" id="1300341"/>
    <lineage>
        <taxon>Bacteria</taxon>
        <taxon>Pseudomonadati</taxon>
        <taxon>Bacteroidota</taxon>
        <taxon>Flavobacteriia</taxon>
        <taxon>Flavobacteriales</taxon>
        <taxon>Flavobacteriaceae</taxon>
        <taxon>Croceitalea</taxon>
    </lineage>
</organism>
<gene>
    <name evidence="1" type="ORF">I595_3191</name>
</gene>
<proteinExistence type="predicted"/>
<dbReference type="AlphaFoldDB" id="A0A0P7AWJ2"/>
<keyword evidence="2" id="KW-1185">Reference proteome</keyword>
<accession>A0A0P7AWJ2</accession>
<comment type="caution">
    <text evidence="1">The sequence shown here is derived from an EMBL/GenBank/DDBJ whole genome shotgun (WGS) entry which is preliminary data.</text>
</comment>
<evidence type="ECO:0000313" key="1">
    <source>
        <dbReference type="EMBL" id="KPM30695.1"/>
    </source>
</evidence>
<name>A0A0P7AWJ2_9FLAO</name>
<reference evidence="1 2" key="1">
    <citation type="submission" date="2015-09" db="EMBL/GenBank/DDBJ databases">
        <title>Genome sequence of the marine flavobacterium Croceitalea dokdonensis DOKDO 023 that contains proton- and sodium-pumping rhodopsins.</title>
        <authorList>
            <person name="Kwon S.-K."/>
            <person name="Lee H.K."/>
            <person name="Kwak M.-J."/>
            <person name="Kim J.F."/>
        </authorList>
    </citation>
    <scope>NUCLEOTIDE SEQUENCE [LARGE SCALE GENOMIC DNA]</scope>
    <source>
        <strain evidence="1 2">DOKDO 023</strain>
    </source>
</reference>
<sequence>MDLEFPAAIAAGFFLQKKRKSIKSNFKKQNLPWILKTVLKYLFISIIFLC</sequence>
<dbReference type="STRING" id="1300341.I595_3191"/>
<evidence type="ECO:0000313" key="2">
    <source>
        <dbReference type="Proteomes" id="UP000050280"/>
    </source>
</evidence>